<proteinExistence type="inferred from homology"/>
<keyword evidence="6" id="KW-1185">Reference proteome</keyword>
<accession>A0A3G2S3W1</accession>
<comment type="similarity">
    <text evidence="2">Belongs to the PAF1 family.</text>
</comment>
<dbReference type="GO" id="GO:0016593">
    <property type="term" value="C:Cdc73/Paf1 complex"/>
    <property type="evidence" value="ECO:0007669"/>
    <property type="project" value="InterPro"/>
</dbReference>
<name>A0A3G2S3W1_MALR7</name>
<feature type="region of interest" description="Disordered" evidence="4">
    <location>
        <begin position="140"/>
        <end position="161"/>
    </location>
</feature>
<dbReference type="STRING" id="425264.A0A3G2S3W1"/>
<dbReference type="PANTHER" id="PTHR23188">
    <property type="entry name" value="RNA POLYMERASE II-ASSOCIATED FACTOR 1 HOMOLOG"/>
    <property type="match status" value="1"/>
</dbReference>
<evidence type="ECO:0000256" key="1">
    <source>
        <dbReference type="ARBA" id="ARBA00004123"/>
    </source>
</evidence>
<evidence type="ECO:0000313" key="5">
    <source>
        <dbReference type="EMBL" id="AYO42685.1"/>
    </source>
</evidence>
<feature type="compositionally biased region" description="Basic and acidic residues" evidence="4">
    <location>
        <begin position="581"/>
        <end position="597"/>
    </location>
</feature>
<feature type="compositionally biased region" description="Basic and acidic residues" evidence="4">
    <location>
        <begin position="482"/>
        <end position="492"/>
    </location>
</feature>
<dbReference type="GO" id="GO:0000993">
    <property type="term" value="F:RNA polymerase II complex binding"/>
    <property type="evidence" value="ECO:0007669"/>
    <property type="project" value="TreeGrafter"/>
</dbReference>
<dbReference type="OrthoDB" id="10260285at2759"/>
<feature type="compositionally biased region" description="Basic and acidic residues" evidence="4">
    <location>
        <begin position="516"/>
        <end position="533"/>
    </location>
</feature>
<dbReference type="GO" id="GO:0003682">
    <property type="term" value="F:chromatin binding"/>
    <property type="evidence" value="ECO:0007669"/>
    <property type="project" value="TreeGrafter"/>
</dbReference>
<gene>
    <name evidence="5" type="ORF">DNF11_1735</name>
</gene>
<feature type="compositionally biased region" description="Acidic residues" evidence="4">
    <location>
        <begin position="359"/>
        <end position="372"/>
    </location>
</feature>
<dbReference type="PANTHER" id="PTHR23188:SF12">
    <property type="entry name" value="RNA POLYMERASE II-ASSOCIATED FACTOR 1 HOMOLOG"/>
    <property type="match status" value="1"/>
</dbReference>
<dbReference type="Pfam" id="PF03985">
    <property type="entry name" value="Paf1"/>
    <property type="match status" value="2"/>
</dbReference>
<feature type="compositionally biased region" description="Basic and acidic residues" evidence="4">
    <location>
        <begin position="140"/>
        <end position="159"/>
    </location>
</feature>
<evidence type="ECO:0000313" key="6">
    <source>
        <dbReference type="Proteomes" id="UP000269793"/>
    </source>
</evidence>
<dbReference type="AlphaFoldDB" id="A0A3G2S3W1"/>
<reference evidence="5 6" key="1">
    <citation type="submission" date="2018-10" db="EMBL/GenBank/DDBJ databases">
        <title>Complete genome sequence of Malassezia restricta CBS 7877.</title>
        <authorList>
            <person name="Morand S.C."/>
            <person name="Bertignac M."/>
            <person name="Iltis A."/>
            <person name="Kolder I."/>
            <person name="Pirovano W."/>
            <person name="Jourdain R."/>
            <person name="Clavaud C."/>
        </authorList>
    </citation>
    <scope>NUCLEOTIDE SEQUENCE [LARGE SCALE GENOMIC DNA]</scope>
    <source>
        <strain evidence="5 6">CBS 7877</strain>
    </source>
</reference>
<dbReference type="GO" id="GO:0006368">
    <property type="term" value="P:transcription elongation by RNA polymerase II"/>
    <property type="evidence" value="ECO:0007669"/>
    <property type="project" value="InterPro"/>
</dbReference>
<evidence type="ECO:0000256" key="4">
    <source>
        <dbReference type="SAM" id="MobiDB-lite"/>
    </source>
</evidence>
<dbReference type="Proteomes" id="UP000269793">
    <property type="component" value="Chromosome III"/>
</dbReference>
<dbReference type="InterPro" id="IPR007133">
    <property type="entry name" value="RNA_pol_II-assoc_Paf1"/>
</dbReference>
<keyword evidence="3" id="KW-0539">Nucleus</keyword>
<feature type="compositionally biased region" description="Acidic residues" evidence="4">
    <location>
        <begin position="534"/>
        <end position="575"/>
    </location>
</feature>
<protein>
    <submittedName>
        <fullName evidence="5">Paf1</fullName>
    </submittedName>
</protein>
<comment type="subcellular location">
    <subcellularLocation>
        <location evidence="1">Nucleus</location>
    </subcellularLocation>
</comment>
<sequence length="597" mass="67362">MATRRKRDLIERVRYPNPLPALPHAPRLTRIPEPEPNYVLPMYLQRMAESLQLPLTVDAEAGMPLDLARLEYLWLEDGTHPSEMDGVLEWDKLDEDDAFLLSEAGMQPAEAEDLAPQSTAQAQAASVTWLRRTEYLGAEQRKQKAEAKAEHEAPSHDTSRPAQIERILHGFDAANAPLATLRHPSKPHVHAVEAYELLPDPETWTTSFQVVRFASALGRANDPRWDAAMLRPVTDPITGKQRVSMYLTCADTLPQYGEPDAVDAEELDAETQQRRQDTAAARFKKRRRLGTYPRVPWLDGEDGGDANVYGTGFRHVRDFEPMEQPVPTDHLLAVVMDDEKPDAAPELAHVQADAPISAQDEEEDLFGDEDESQKDVSTTLPPQSEAERARQQHVVAPASQGRKVAYYHHIDMRYGLQIRRARKTEQRLLVPYEGFWHRLIVGHRPMTERELTKRLFLRDGVDKLNLEGIEYVESESEDEAEAHDQEEGHSAPEEDNDQEDGRGAPEEGEEASMEDAAVHVQEREETGHEGPEETKEDEGEERKEEEDGQGETADEGGEDDVDEEADLEVDADELADLQAEADLHPDDMPTEGRRRHT</sequence>
<evidence type="ECO:0000256" key="3">
    <source>
        <dbReference type="ARBA" id="ARBA00023242"/>
    </source>
</evidence>
<evidence type="ECO:0000256" key="2">
    <source>
        <dbReference type="ARBA" id="ARBA00007560"/>
    </source>
</evidence>
<feature type="region of interest" description="Disordered" evidence="4">
    <location>
        <begin position="473"/>
        <end position="597"/>
    </location>
</feature>
<feature type="region of interest" description="Disordered" evidence="4">
    <location>
        <begin position="352"/>
        <end position="397"/>
    </location>
</feature>
<dbReference type="EMBL" id="CP033150">
    <property type="protein sequence ID" value="AYO42685.1"/>
    <property type="molecule type" value="Genomic_DNA"/>
</dbReference>
<dbReference type="VEuPathDB" id="FungiDB:DNF11_1735"/>
<organism evidence="5 6">
    <name type="scientific">Malassezia restricta (strain ATCC 96810 / NBRC 103918 / CBS 7877)</name>
    <name type="common">Seborrheic dermatitis infection agent</name>
    <dbReference type="NCBI Taxonomy" id="425264"/>
    <lineage>
        <taxon>Eukaryota</taxon>
        <taxon>Fungi</taxon>
        <taxon>Dikarya</taxon>
        <taxon>Basidiomycota</taxon>
        <taxon>Ustilaginomycotina</taxon>
        <taxon>Malasseziomycetes</taxon>
        <taxon>Malasseziales</taxon>
        <taxon>Malasseziaceae</taxon>
        <taxon>Malassezia</taxon>
    </lineage>
</organism>